<protein>
    <submittedName>
        <fullName evidence="11">Odorant receptor 40</fullName>
    </submittedName>
</protein>
<evidence type="ECO:0000313" key="11">
    <source>
        <dbReference type="EMBL" id="QNH68064.1"/>
    </source>
</evidence>
<feature type="transmembrane region" description="Helical" evidence="10">
    <location>
        <begin position="148"/>
        <end position="167"/>
    </location>
</feature>
<keyword evidence="3" id="KW-0716">Sensory transduction</keyword>
<dbReference type="PANTHER" id="PTHR21137:SF35">
    <property type="entry name" value="ODORANT RECEPTOR 19A-RELATED"/>
    <property type="match status" value="1"/>
</dbReference>
<keyword evidence="7 10" id="KW-0472">Membrane</keyword>
<keyword evidence="2" id="KW-1003">Cell membrane</keyword>
<keyword evidence="5" id="KW-0552">Olfaction</keyword>
<dbReference type="PANTHER" id="PTHR21137">
    <property type="entry name" value="ODORANT RECEPTOR"/>
    <property type="match status" value="1"/>
</dbReference>
<reference evidence="11" key="1">
    <citation type="journal article" date="2020" name="Front. Physiol.">
        <title>Identification and Expression Profile of Olfactory Receptor Genes Based on Apriona germari (Hope) Antennal Transcriptome.</title>
        <authorList>
            <person name="Qian J.L."/>
            <person name="Mang D.Z."/>
            <person name="Lv G.C."/>
            <person name="Ye J."/>
            <person name="Li Z.Q."/>
            <person name="Chu B."/>
            <person name="Sun L."/>
            <person name="Liu Y.J."/>
            <person name="Zhang L.W."/>
        </authorList>
    </citation>
    <scope>NUCLEOTIDE SEQUENCE</scope>
    <source>
        <tissue evidence="11">Antenna</tissue>
    </source>
</reference>
<accession>A0A7G7WND8</accession>
<reference evidence="11" key="2">
    <citation type="submission" date="2020-06" db="EMBL/GenBank/DDBJ databases">
        <authorList>
            <person name="Qian J."/>
        </authorList>
    </citation>
    <scope>NUCLEOTIDE SEQUENCE</scope>
    <source>
        <tissue evidence="11">Antenna</tissue>
    </source>
</reference>
<feature type="transmembrane region" description="Helical" evidence="10">
    <location>
        <begin position="63"/>
        <end position="82"/>
    </location>
</feature>
<dbReference type="GO" id="GO:0004984">
    <property type="term" value="F:olfactory receptor activity"/>
    <property type="evidence" value="ECO:0007669"/>
    <property type="project" value="InterPro"/>
</dbReference>
<name>A0A7G7WND8_APRGE</name>
<keyword evidence="8 11" id="KW-0675">Receptor</keyword>
<evidence type="ECO:0000256" key="9">
    <source>
        <dbReference type="ARBA" id="ARBA00023224"/>
    </source>
</evidence>
<dbReference type="GO" id="GO:0005886">
    <property type="term" value="C:plasma membrane"/>
    <property type="evidence" value="ECO:0007669"/>
    <property type="project" value="UniProtKB-SubCell"/>
</dbReference>
<dbReference type="Pfam" id="PF02949">
    <property type="entry name" value="7tm_6"/>
    <property type="match status" value="1"/>
</dbReference>
<sequence length="181" mass="20364">MWLIMEIVEHVSVRIDHIKELFVDALNEGDSEEMKRKFGFAVRYHSDLLELGFYINKCFSSSMLCLILLGAAILGCASFGYMQAGSSTYLIVCACWFFGLAIICISGQHLTDESLSIGDVIYDTKWYEVGLSLRKDILFVMMRCQRPMILRAAGFGVMNYIMIVSVLRTSYSFVSLLGATS</sequence>
<evidence type="ECO:0000256" key="5">
    <source>
        <dbReference type="ARBA" id="ARBA00022725"/>
    </source>
</evidence>
<evidence type="ECO:0000256" key="4">
    <source>
        <dbReference type="ARBA" id="ARBA00022692"/>
    </source>
</evidence>
<proteinExistence type="evidence at transcript level"/>
<evidence type="ECO:0000256" key="7">
    <source>
        <dbReference type="ARBA" id="ARBA00023136"/>
    </source>
</evidence>
<organism evidence="11">
    <name type="scientific">Apriona germarii</name>
    <name type="common">Mulberry longhorn beetle</name>
    <name type="synonym">Lamia germarii</name>
    <dbReference type="NCBI Taxonomy" id="157307"/>
    <lineage>
        <taxon>Eukaryota</taxon>
        <taxon>Metazoa</taxon>
        <taxon>Ecdysozoa</taxon>
        <taxon>Arthropoda</taxon>
        <taxon>Hexapoda</taxon>
        <taxon>Insecta</taxon>
        <taxon>Pterygota</taxon>
        <taxon>Neoptera</taxon>
        <taxon>Endopterygota</taxon>
        <taxon>Coleoptera</taxon>
        <taxon>Polyphaga</taxon>
        <taxon>Cucujiformia</taxon>
        <taxon>Chrysomeloidea</taxon>
        <taxon>Cerambycidae</taxon>
        <taxon>Lamiinae</taxon>
        <taxon>Batocerini</taxon>
        <taxon>Apriona</taxon>
    </lineage>
</organism>
<dbReference type="EMBL" id="MT598255">
    <property type="protein sequence ID" value="QNH68064.1"/>
    <property type="molecule type" value="mRNA"/>
</dbReference>
<evidence type="ECO:0000256" key="1">
    <source>
        <dbReference type="ARBA" id="ARBA00004651"/>
    </source>
</evidence>
<evidence type="ECO:0000256" key="10">
    <source>
        <dbReference type="SAM" id="Phobius"/>
    </source>
</evidence>
<dbReference type="InterPro" id="IPR004117">
    <property type="entry name" value="7tm6_olfct_rcpt"/>
</dbReference>
<keyword evidence="9" id="KW-0807">Transducer</keyword>
<comment type="subcellular location">
    <subcellularLocation>
        <location evidence="1">Cell membrane</location>
        <topology evidence="1">Multi-pass membrane protein</topology>
    </subcellularLocation>
</comment>
<evidence type="ECO:0000256" key="8">
    <source>
        <dbReference type="ARBA" id="ARBA00023170"/>
    </source>
</evidence>
<keyword evidence="6 10" id="KW-1133">Transmembrane helix</keyword>
<evidence type="ECO:0000256" key="6">
    <source>
        <dbReference type="ARBA" id="ARBA00022989"/>
    </source>
</evidence>
<keyword evidence="4 10" id="KW-0812">Transmembrane</keyword>
<dbReference type="AlphaFoldDB" id="A0A7G7WND8"/>
<dbReference type="GO" id="GO:0005549">
    <property type="term" value="F:odorant binding"/>
    <property type="evidence" value="ECO:0007669"/>
    <property type="project" value="InterPro"/>
</dbReference>
<evidence type="ECO:0000256" key="3">
    <source>
        <dbReference type="ARBA" id="ARBA00022606"/>
    </source>
</evidence>
<feature type="transmembrane region" description="Helical" evidence="10">
    <location>
        <begin position="88"/>
        <end position="107"/>
    </location>
</feature>
<dbReference type="GO" id="GO:0007165">
    <property type="term" value="P:signal transduction"/>
    <property type="evidence" value="ECO:0007669"/>
    <property type="project" value="UniProtKB-KW"/>
</dbReference>
<evidence type="ECO:0000256" key="2">
    <source>
        <dbReference type="ARBA" id="ARBA00022475"/>
    </source>
</evidence>